<gene>
    <name evidence="1" type="ORF">FEK34_02050</name>
</gene>
<dbReference type="Gene3D" id="1.10.357.10">
    <property type="entry name" value="Tetracycline Repressor, domain 2"/>
    <property type="match status" value="1"/>
</dbReference>
<proteinExistence type="predicted"/>
<reference evidence="1 2" key="1">
    <citation type="submission" date="2019-05" db="EMBL/GenBank/DDBJ databases">
        <title>Genomes sequences of two Nocardia cyriacigeorgica environmental isolates, type strains Nocardia asteroides ATCC 19247 and Nocardia cyriacigeorgica DSM 44484.</title>
        <authorList>
            <person name="Vautrin F."/>
            <person name="Bergeron E."/>
            <person name="Dubost A."/>
            <person name="Abrouk D."/>
            <person name="Rodriguez Nava V."/>
            <person name="Pujic P."/>
        </authorList>
    </citation>
    <scope>NUCLEOTIDE SEQUENCE [LARGE SCALE GENOMIC DNA]</scope>
    <source>
        <strain evidence="1 2">EML 446</strain>
    </source>
</reference>
<evidence type="ECO:0000313" key="1">
    <source>
        <dbReference type="EMBL" id="TLF82547.1"/>
    </source>
</evidence>
<dbReference type="RefSeq" id="WP_138446146.1">
    <property type="nucleotide sequence ID" value="NZ_VBUT01000001.1"/>
</dbReference>
<dbReference type="SUPFAM" id="SSF48498">
    <property type="entry name" value="Tetracyclin repressor-like, C-terminal domain"/>
    <property type="match status" value="1"/>
</dbReference>
<dbReference type="Proteomes" id="UP000306378">
    <property type="component" value="Unassembled WGS sequence"/>
</dbReference>
<accession>A0A5R8P2N3</accession>
<evidence type="ECO:0000313" key="2">
    <source>
        <dbReference type="Proteomes" id="UP000306378"/>
    </source>
</evidence>
<dbReference type="AlphaFoldDB" id="A0A5R8P2N3"/>
<comment type="caution">
    <text evidence="1">The sequence shown here is derived from an EMBL/GenBank/DDBJ whole genome shotgun (WGS) entry which is preliminary data.</text>
</comment>
<protein>
    <submittedName>
        <fullName evidence="1">TetR/AcrR family transcriptional regulator</fullName>
    </submittedName>
</protein>
<sequence length="169" mass="17864">MATEVSRRGKAAHSTRLSIVSHGAPRHHFPTYANLLAAIAREGIEDLDRIITDSLAIADPRAALMRACQGVVDFAIQRPAMFELIARHDLLGGAGGNLRATTGQWLVALTERLREARPDAELAHALALWAGVQGLGVMLGRRGAEAITPQKVEPNAVLAVLLAGALGDG</sequence>
<organism evidence="1 2">
    <name type="scientific">Nocardia cyriacigeorgica</name>
    <dbReference type="NCBI Taxonomy" id="135487"/>
    <lineage>
        <taxon>Bacteria</taxon>
        <taxon>Bacillati</taxon>
        <taxon>Actinomycetota</taxon>
        <taxon>Actinomycetes</taxon>
        <taxon>Mycobacteriales</taxon>
        <taxon>Nocardiaceae</taxon>
        <taxon>Nocardia</taxon>
    </lineage>
</organism>
<dbReference type="InterPro" id="IPR036271">
    <property type="entry name" value="Tet_transcr_reg_TetR-rel_C_sf"/>
</dbReference>
<dbReference type="EMBL" id="VBUT01000001">
    <property type="protein sequence ID" value="TLF82547.1"/>
    <property type="molecule type" value="Genomic_DNA"/>
</dbReference>
<name>A0A5R8P2N3_9NOCA</name>